<gene>
    <name evidence="1" type="ORF">L3Y34_009708</name>
    <name evidence="2" type="ORF">L3Y34_009711</name>
</gene>
<organism evidence="2 3">
    <name type="scientific">Caenorhabditis briggsae</name>
    <dbReference type="NCBI Taxonomy" id="6238"/>
    <lineage>
        <taxon>Eukaryota</taxon>
        <taxon>Metazoa</taxon>
        <taxon>Ecdysozoa</taxon>
        <taxon>Nematoda</taxon>
        <taxon>Chromadorea</taxon>
        <taxon>Rhabditida</taxon>
        <taxon>Rhabditina</taxon>
        <taxon>Rhabditomorpha</taxon>
        <taxon>Rhabditoidea</taxon>
        <taxon>Rhabditidae</taxon>
        <taxon>Peloderinae</taxon>
        <taxon>Caenorhabditis</taxon>
    </lineage>
</organism>
<proteinExistence type="predicted"/>
<dbReference type="EMBL" id="CP090895">
    <property type="protein sequence ID" value="ULT92162.1"/>
    <property type="molecule type" value="Genomic_DNA"/>
</dbReference>
<dbReference type="AlphaFoldDB" id="A0AAE9D4K1"/>
<protein>
    <submittedName>
        <fullName evidence="2">Uncharacterized protein</fullName>
    </submittedName>
</protein>
<dbReference type="EMBL" id="CP090895">
    <property type="protein sequence ID" value="ULT92157.1"/>
    <property type="molecule type" value="Genomic_DNA"/>
</dbReference>
<evidence type="ECO:0000313" key="2">
    <source>
        <dbReference type="EMBL" id="ULT92162.1"/>
    </source>
</evidence>
<accession>A0AAE9D4K1</accession>
<evidence type="ECO:0000313" key="3">
    <source>
        <dbReference type="Proteomes" id="UP000827892"/>
    </source>
</evidence>
<name>A0AAE9D4K1_CAEBR</name>
<evidence type="ECO:0000313" key="1">
    <source>
        <dbReference type="EMBL" id="ULT92157.1"/>
    </source>
</evidence>
<dbReference type="Proteomes" id="UP000827892">
    <property type="component" value="Chromosome V"/>
</dbReference>
<sequence>MAEPLQYAKNGNCRFENFPECLNNPNEIAMGDMDRNCMYMKWFMGLEIVPDPEGDRFRAYIRNEFRNENARISFFVLFKFSKFG</sequence>
<reference evidence="2 3" key="1">
    <citation type="submission" date="2022-02" db="EMBL/GenBank/DDBJ databases">
        <title>Chromosome-level reference genomes for two strains of Caenorhabditis briggsae: an improved platform for comparative genomics.</title>
        <authorList>
            <person name="Stevens L."/>
            <person name="Andersen E.C."/>
        </authorList>
    </citation>
    <scope>NUCLEOTIDE SEQUENCE [LARGE SCALE GENOMIC DNA]</scope>
    <source>
        <strain evidence="2">QX1410_ONT</strain>
        <tissue evidence="2">Whole-organism</tissue>
    </source>
</reference>